<dbReference type="InterPro" id="IPR010679">
    <property type="entry name" value="DUF1254"/>
</dbReference>
<feature type="chain" id="PRO_5045466642" evidence="1">
    <location>
        <begin position="19"/>
        <end position="352"/>
    </location>
</feature>
<sequence length="352" mass="38826">MKTLIFTAALTMAFTAQAAVAAETTSLDAFFAKDGIVTTEANYPTLETSRQLLKYQDAVGVNKLYHIRDLANVKTQVAVRTNQDTYYSFTTINVENSATLTLPKVAEGMYISAQVITEDHQIKPMVFGSGMHLISGANIKDTHVVVVVRLDARIPKKEANAIQDQMYITSKSDAEYVSPVVNKEIFHQVEVDLKTQFLAMLKAEGADALTGMFTSLQDGSKEMRTDQKYSVGAAVGWGGAQFIDNIYEISPNYAMTCHQATFEDPQNKQFWSVTVYDKAGFMFEDKAKISSHTVKPNGDGTITLSFGCGADAINNLKVKNDTGVFSLTFRHYSPSQKVMDGYRLVPLVKLVK</sequence>
<dbReference type="RefSeq" id="WP_348386025.1">
    <property type="nucleotide sequence ID" value="NZ_CP134146.1"/>
</dbReference>
<keyword evidence="5" id="KW-1185">Reference proteome</keyword>
<evidence type="ECO:0000313" key="4">
    <source>
        <dbReference type="EMBL" id="WNC66860.1"/>
    </source>
</evidence>
<dbReference type="EMBL" id="CP134146">
    <property type="protein sequence ID" value="WNC66860.1"/>
    <property type="molecule type" value="Genomic_DNA"/>
</dbReference>
<dbReference type="PANTHER" id="PTHR36509:SF2">
    <property type="entry name" value="BLL3101 PROTEIN"/>
    <property type="match status" value="1"/>
</dbReference>
<feature type="domain" description="DUF1214" evidence="2">
    <location>
        <begin position="252"/>
        <end position="336"/>
    </location>
</feature>
<accession>A0ABY9TGD6</accession>
<proteinExistence type="predicted"/>
<dbReference type="Gene3D" id="2.60.120.1600">
    <property type="match status" value="1"/>
</dbReference>
<organism evidence="4 5">
    <name type="scientific">Thalassotalea nanhaiensis</name>
    <dbReference type="NCBI Taxonomy" id="3065648"/>
    <lineage>
        <taxon>Bacteria</taxon>
        <taxon>Pseudomonadati</taxon>
        <taxon>Pseudomonadota</taxon>
        <taxon>Gammaproteobacteria</taxon>
        <taxon>Alteromonadales</taxon>
        <taxon>Colwelliaceae</taxon>
        <taxon>Thalassotalea</taxon>
    </lineage>
</organism>
<dbReference type="SUPFAM" id="SSF160935">
    <property type="entry name" value="VPA0735-like"/>
    <property type="match status" value="1"/>
</dbReference>
<evidence type="ECO:0000256" key="1">
    <source>
        <dbReference type="SAM" id="SignalP"/>
    </source>
</evidence>
<feature type="signal peptide" evidence="1">
    <location>
        <begin position="1"/>
        <end position="18"/>
    </location>
</feature>
<keyword evidence="1" id="KW-0732">Signal</keyword>
<evidence type="ECO:0000313" key="5">
    <source>
        <dbReference type="Proteomes" id="UP001248581"/>
    </source>
</evidence>
<protein>
    <submittedName>
        <fullName evidence="4">DUF1214 domain-containing protein</fullName>
    </submittedName>
</protein>
<dbReference type="Pfam" id="PF06863">
    <property type="entry name" value="DUF1254"/>
    <property type="match status" value="1"/>
</dbReference>
<evidence type="ECO:0000259" key="3">
    <source>
        <dbReference type="Pfam" id="PF06863"/>
    </source>
</evidence>
<dbReference type="Pfam" id="PF06742">
    <property type="entry name" value="DUF1214"/>
    <property type="match status" value="1"/>
</dbReference>
<feature type="domain" description="DUF1254" evidence="3">
    <location>
        <begin position="61"/>
        <end position="116"/>
    </location>
</feature>
<evidence type="ECO:0000259" key="2">
    <source>
        <dbReference type="Pfam" id="PF06742"/>
    </source>
</evidence>
<name>A0ABY9TGD6_9GAMM</name>
<gene>
    <name evidence="4" type="ORF">RI845_09940</name>
</gene>
<dbReference type="Proteomes" id="UP001248581">
    <property type="component" value="Chromosome"/>
</dbReference>
<reference evidence="5" key="1">
    <citation type="submission" date="2023-09" db="EMBL/GenBank/DDBJ databases">
        <authorList>
            <person name="Li S."/>
            <person name="Li X."/>
            <person name="Zhang C."/>
            <person name="Zhao Z."/>
        </authorList>
    </citation>
    <scope>NUCLEOTIDE SEQUENCE [LARGE SCALE GENOMIC DNA]</scope>
    <source>
        <strain evidence="5">SQ345</strain>
    </source>
</reference>
<dbReference type="PANTHER" id="PTHR36509">
    <property type="entry name" value="BLL3101 PROTEIN"/>
    <property type="match status" value="1"/>
</dbReference>
<dbReference type="InterPro" id="IPR010621">
    <property type="entry name" value="DUF1214"/>
</dbReference>